<gene>
    <name evidence="1" type="ORF">ANN_10178</name>
</gene>
<organism evidence="1 2">
    <name type="scientific">Periplaneta americana</name>
    <name type="common">American cockroach</name>
    <name type="synonym">Blatta americana</name>
    <dbReference type="NCBI Taxonomy" id="6978"/>
    <lineage>
        <taxon>Eukaryota</taxon>
        <taxon>Metazoa</taxon>
        <taxon>Ecdysozoa</taxon>
        <taxon>Arthropoda</taxon>
        <taxon>Hexapoda</taxon>
        <taxon>Insecta</taxon>
        <taxon>Pterygota</taxon>
        <taxon>Neoptera</taxon>
        <taxon>Polyneoptera</taxon>
        <taxon>Dictyoptera</taxon>
        <taxon>Blattodea</taxon>
        <taxon>Blattoidea</taxon>
        <taxon>Blattidae</taxon>
        <taxon>Blattinae</taxon>
        <taxon>Periplaneta</taxon>
    </lineage>
</organism>
<evidence type="ECO:0000313" key="2">
    <source>
        <dbReference type="Proteomes" id="UP001148838"/>
    </source>
</evidence>
<sequence>MAGLCEDGNEPPGSLKAICKNMDITTKRIEAFEMWIWRRMERVKWTERLRNEAVLERVGEKRVILKLIKKRKMNWLGHWLRRNCLLKDELEEIVNRRRVRSRRSERDSYLKLYAEVARNPIKMVAVITEDVQNVHLLHEYRPHIDVSLTCEHDPKLQEYCVCPQNMPQFDSEGIPNQAPETNKPTILNGPTSRNREGASLAVASRSKASCLGLALRNARWFESSWEKKFSHDISANVWDRCPPSIVMHLGSYDR</sequence>
<proteinExistence type="predicted"/>
<comment type="caution">
    <text evidence="1">The sequence shown here is derived from an EMBL/GenBank/DDBJ whole genome shotgun (WGS) entry which is preliminary data.</text>
</comment>
<dbReference type="EMBL" id="JAJSOF020000005">
    <property type="protein sequence ID" value="KAJ4448165.1"/>
    <property type="molecule type" value="Genomic_DNA"/>
</dbReference>
<evidence type="ECO:0000313" key="1">
    <source>
        <dbReference type="EMBL" id="KAJ4448165.1"/>
    </source>
</evidence>
<reference evidence="1 2" key="1">
    <citation type="journal article" date="2022" name="Allergy">
        <title>Genome assembly and annotation of Periplaneta americana reveal a comprehensive cockroach allergen profile.</title>
        <authorList>
            <person name="Wang L."/>
            <person name="Xiong Q."/>
            <person name="Saelim N."/>
            <person name="Wang L."/>
            <person name="Nong W."/>
            <person name="Wan A.T."/>
            <person name="Shi M."/>
            <person name="Liu X."/>
            <person name="Cao Q."/>
            <person name="Hui J.H.L."/>
            <person name="Sookrung N."/>
            <person name="Leung T.F."/>
            <person name="Tungtrongchitr A."/>
            <person name="Tsui S.K.W."/>
        </authorList>
    </citation>
    <scope>NUCLEOTIDE SEQUENCE [LARGE SCALE GENOMIC DNA]</scope>
    <source>
        <strain evidence="1">PWHHKU_190912</strain>
    </source>
</reference>
<accession>A0ABQ8TNF1</accession>
<keyword evidence="2" id="KW-1185">Reference proteome</keyword>
<name>A0ABQ8TNF1_PERAM</name>
<protein>
    <submittedName>
        <fullName evidence="1">Uncharacterized protein</fullName>
    </submittedName>
</protein>
<dbReference type="Proteomes" id="UP001148838">
    <property type="component" value="Unassembled WGS sequence"/>
</dbReference>